<keyword evidence="5" id="KW-0732">Signal</keyword>
<dbReference type="PROSITE" id="PS51007">
    <property type="entry name" value="CYTC"/>
    <property type="match status" value="1"/>
</dbReference>
<dbReference type="Gene3D" id="1.10.760.10">
    <property type="entry name" value="Cytochrome c-like domain"/>
    <property type="match status" value="1"/>
</dbReference>
<accession>A0ABY8LCA1</accession>
<evidence type="ECO:0000313" key="7">
    <source>
        <dbReference type="EMBL" id="WGH78955.1"/>
    </source>
</evidence>
<proteinExistence type="predicted"/>
<dbReference type="SUPFAM" id="SSF46626">
    <property type="entry name" value="Cytochrome c"/>
    <property type="match status" value="1"/>
</dbReference>
<reference evidence="7 8" key="1">
    <citation type="submission" date="2023-04" db="EMBL/GenBank/DDBJ databases">
        <title>Jannaschia ovalis sp. nov., a marine bacterium isolated from sea tidal flat.</title>
        <authorList>
            <person name="Kwon D.Y."/>
            <person name="Kim J.-J."/>
        </authorList>
    </citation>
    <scope>NUCLEOTIDE SEQUENCE [LARGE SCALE GENOMIC DNA]</scope>
    <source>
        <strain evidence="7 8">GRR-S6-38</strain>
    </source>
</reference>
<dbReference type="EMBL" id="CP122537">
    <property type="protein sequence ID" value="WGH78955.1"/>
    <property type="molecule type" value="Genomic_DNA"/>
</dbReference>
<keyword evidence="1 4" id="KW-0349">Heme</keyword>
<keyword evidence="8" id="KW-1185">Reference proteome</keyword>
<feature type="signal peptide" evidence="5">
    <location>
        <begin position="1"/>
        <end position="20"/>
    </location>
</feature>
<feature type="chain" id="PRO_5045584052" evidence="5">
    <location>
        <begin position="21"/>
        <end position="136"/>
    </location>
</feature>
<evidence type="ECO:0000259" key="6">
    <source>
        <dbReference type="PROSITE" id="PS51007"/>
    </source>
</evidence>
<keyword evidence="2 4" id="KW-0479">Metal-binding</keyword>
<dbReference type="InterPro" id="IPR036909">
    <property type="entry name" value="Cyt_c-like_dom_sf"/>
</dbReference>
<organism evidence="7 8">
    <name type="scientific">Jannaschia ovalis</name>
    <dbReference type="NCBI Taxonomy" id="3038773"/>
    <lineage>
        <taxon>Bacteria</taxon>
        <taxon>Pseudomonadati</taxon>
        <taxon>Pseudomonadota</taxon>
        <taxon>Alphaproteobacteria</taxon>
        <taxon>Rhodobacterales</taxon>
        <taxon>Roseobacteraceae</taxon>
        <taxon>Jannaschia</taxon>
    </lineage>
</organism>
<evidence type="ECO:0000256" key="1">
    <source>
        <dbReference type="ARBA" id="ARBA00022617"/>
    </source>
</evidence>
<evidence type="ECO:0000256" key="5">
    <source>
        <dbReference type="SAM" id="SignalP"/>
    </source>
</evidence>
<protein>
    <submittedName>
        <fullName evidence="7">Cytochrome c</fullName>
    </submittedName>
</protein>
<sequence length="136" mass="14118">MRTLFPALVLALLLPLPAAAQEGEQIATGEALFMDFCATCHGPTGRGDGPMTEVLVVPVPDLTGLAARAGGTFPHFGVVAQIDGRDPLLSHGMTMPVWGPVFEGVEAAFVRTDAGQPIVTSAPIAALVAWLESVQE</sequence>
<gene>
    <name evidence="7" type="ORF">P8627_01460</name>
</gene>
<evidence type="ECO:0000256" key="4">
    <source>
        <dbReference type="PROSITE-ProRule" id="PRU00433"/>
    </source>
</evidence>
<name>A0ABY8LCA1_9RHOB</name>
<evidence type="ECO:0000256" key="2">
    <source>
        <dbReference type="ARBA" id="ARBA00022723"/>
    </source>
</evidence>
<dbReference type="InterPro" id="IPR009056">
    <property type="entry name" value="Cyt_c-like_dom"/>
</dbReference>
<dbReference type="Pfam" id="PF00034">
    <property type="entry name" value="Cytochrom_C"/>
    <property type="match status" value="1"/>
</dbReference>
<dbReference type="Proteomes" id="UP001243420">
    <property type="component" value="Chromosome"/>
</dbReference>
<feature type="domain" description="Cytochrome c" evidence="6">
    <location>
        <begin position="24"/>
        <end position="135"/>
    </location>
</feature>
<keyword evidence="3 4" id="KW-0408">Iron</keyword>
<dbReference type="RefSeq" id="WP_279965706.1">
    <property type="nucleotide sequence ID" value="NZ_CP122537.1"/>
</dbReference>
<evidence type="ECO:0000256" key="3">
    <source>
        <dbReference type="ARBA" id="ARBA00023004"/>
    </source>
</evidence>
<evidence type="ECO:0000313" key="8">
    <source>
        <dbReference type="Proteomes" id="UP001243420"/>
    </source>
</evidence>